<feature type="compositionally biased region" description="Polar residues" evidence="1">
    <location>
        <begin position="27"/>
        <end position="38"/>
    </location>
</feature>
<reference evidence="2" key="1">
    <citation type="journal article" date="2023" name="G3 (Bethesda)">
        <title>A reference genome for the long-term kleptoplast-retaining sea slug Elysia crispata morphotype clarki.</title>
        <authorList>
            <person name="Eastman K.E."/>
            <person name="Pendleton A.L."/>
            <person name="Shaikh M.A."/>
            <person name="Suttiyut T."/>
            <person name="Ogas R."/>
            <person name="Tomko P."/>
            <person name="Gavelis G."/>
            <person name="Widhalm J.R."/>
            <person name="Wisecaver J.H."/>
        </authorList>
    </citation>
    <scope>NUCLEOTIDE SEQUENCE</scope>
    <source>
        <strain evidence="2">ECLA1</strain>
    </source>
</reference>
<proteinExistence type="predicted"/>
<evidence type="ECO:0000256" key="1">
    <source>
        <dbReference type="SAM" id="MobiDB-lite"/>
    </source>
</evidence>
<organism evidence="2 3">
    <name type="scientific">Elysia crispata</name>
    <name type="common">lettuce slug</name>
    <dbReference type="NCBI Taxonomy" id="231223"/>
    <lineage>
        <taxon>Eukaryota</taxon>
        <taxon>Metazoa</taxon>
        <taxon>Spiralia</taxon>
        <taxon>Lophotrochozoa</taxon>
        <taxon>Mollusca</taxon>
        <taxon>Gastropoda</taxon>
        <taxon>Heterobranchia</taxon>
        <taxon>Euthyneura</taxon>
        <taxon>Panpulmonata</taxon>
        <taxon>Sacoglossa</taxon>
        <taxon>Placobranchoidea</taxon>
        <taxon>Plakobranchidae</taxon>
        <taxon>Elysia</taxon>
    </lineage>
</organism>
<comment type="caution">
    <text evidence="2">The sequence shown here is derived from an EMBL/GenBank/DDBJ whole genome shotgun (WGS) entry which is preliminary data.</text>
</comment>
<evidence type="ECO:0000313" key="3">
    <source>
        <dbReference type="Proteomes" id="UP001283361"/>
    </source>
</evidence>
<feature type="region of interest" description="Disordered" evidence="1">
    <location>
        <begin position="22"/>
        <end position="53"/>
    </location>
</feature>
<dbReference type="Pfam" id="PF11011">
    <property type="entry name" value="DUF2849"/>
    <property type="match status" value="1"/>
</dbReference>
<keyword evidence="3" id="KW-1185">Reference proteome</keyword>
<accession>A0AAE0XT67</accession>
<dbReference type="InterPro" id="IPR021270">
    <property type="entry name" value="DUF2849"/>
</dbReference>
<gene>
    <name evidence="2" type="ORF">RRG08_030875</name>
</gene>
<dbReference type="AlphaFoldDB" id="A0AAE0XT67"/>
<feature type="compositionally biased region" description="Basic and acidic residues" evidence="1">
    <location>
        <begin position="43"/>
        <end position="53"/>
    </location>
</feature>
<protein>
    <submittedName>
        <fullName evidence="2">Uncharacterized protein</fullName>
    </submittedName>
</protein>
<evidence type="ECO:0000313" key="2">
    <source>
        <dbReference type="EMBL" id="KAK3709198.1"/>
    </source>
</evidence>
<dbReference type="EMBL" id="JAWDGP010007673">
    <property type="protein sequence ID" value="KAK3709198.1"/>
    <property type="molecule type" value="Genomic_DNA"/>
</dbReference>
<name>A0AAE0XT67_9GAST</name>
<sequence>MAIVLAVTPSVQLRRSVYVDKHRRWGQHSSGTKNVSTQHAKKRDLPSSDENRDRIFYKQRYHSFELEKKGQREERFRDEIRAEGSCINELGASPLSSVRDRNPL</sequence>
<dbReference type="Proteomes" id="UP001283361">
    <property type="component" value="Unassembled WGS sequence"/>
</dbReference>